<evidence type="ECO:0000313" key="2">
    <source>
        <dbReference type="Proteomes" id="UP001143362"/>
    </source>
</evidence>
<gene>
    <name evidence="1" type="ORF">EYC98_19805</name>
</gene>
<dbReference type="RefSeq" id="WP_279247143.1">
    <property type="nucleotide sequence ID" value="NZ_SHNN01000005.1"/>
</dbReference>
<proteinExistence type="predicted"/>
<dbReference type="Proteomes" id="UP001143362">
    <property type="component" value="Unassembled WGS sequence"/>
</dbReference>
<keyword evidence="2" id="KW-1185">Reference proteome</keyword>
<comment type="caution">
    <text evidence="1">The sequence shown here is derived from an EMBL/GenBank/DDBJ whole genome shotgun (WGS) entry which is preliminary data.</text>
</comment>
<name>A0ABT3TLB4_9GAMM</name>
<organism evidence="1 2">
    <name type="scientific">Candidatus Litorirhabdus singularis</name>
    <dbReference type="NCBI Taxonomy" id="2518993"/>
    <lineage>
        <taxon>Bacteria</taxon>
        <taxon>Pseudomonadati</taxon>
        <taxon>Pseudomonadota</taxon>
        <taxon>Gammaproteobacteria</taxon>
        <taxon>Cellvibrionales</taxon>
        <taxon>Halieaceae</taxon>
        <taxon>Candidatus Litorirhabdus</taxon>
    </lineage>
</organism>
<reference evidence="1" key="1">
    <citation type="submission" date="2019-02" db="EMBL/GenBank/DDBJ databases">
        <authorList>
            <person name="Li S.-H."/>
        </authorList>
    </citation>
    <scope>NUCLEOTIDE SEQUENCE</scope>
    <source>
        <strain evidence="1">IMCC14734</strain>
    </source>
</reference>
<dbReference type="EMBL" id="SHNN01000005">
    <property type="protein sequence ID" value="MCX2983113.1"/>
    <property type="molecule type" value="Genomic_DNA"/>
</dbReference>
<protein>
    <submittedName>
        <fullName evidence="1">Uncharacterized protein</fullName>
    </submittedName>
</protein>
<evidence type="ECO:0000313" key="1">
    <source>
        <dbReference type="EMBL" id="MCX2983113.1"/>
    </source>
</evidence>
<sequence length="116" mass="12695">MTNTSSTMSPRGSVIARYKSRANAEGASAWADVRCAPNIRMHIPKFEVCAEGAEEIDSKVFGLIASAGIQQELVGIHEHGLYVTCFLRLSDGSSEWDSVEVFLFDEDAVVTEIWAL</sequence>
<accession>A0ABT3TLB4</accession>